<feature type="transmembrane region" description="Helical" evidence="7">
    <location>
        <begin position="138"/>
        <end position="158"/>
    </location>
</feature>
<feature type="transmembrane region" description="Helical" evidence="7">
    <location>
        <begin position="22"/>
        <end position="40"/>
    </location>
</feature>
<feature type="transmembrane region" description="Helical" evidence="7">
    <location>
        <begin position="52"/>
        <end position="69"/>
    </location>
</feature>
<evidence type="ECO:0000259" key="8">
    <source>
        <dbReference type="PROSITE" id="PS50928"/>
    </source>
</evidence>
<feature type="transmembrane region" description="Helical" evidence="7">
    <location>
        <begin position="106"/>
        <end position="132"/>
    </location>
</feature>
<accession>I4YSQ6</accession>
<evidence type="ECO:0000256" key="5">
    <source>
        <dbReference type="ARBA" id="ARBA00022989"/>
    </source>
</evidence>
<name>I4YSQ6_9HYPH</name>
<feature type="domain" description="ABC transmembrane type-1" evidence="8">
    <location>
        <begin position="72"/>
        <end position="250"/>
    </location>
</feature>
<keyword evidence="6 7" id="KW-0472">Membrane</keyword>
<evidence type="ECO:0000256" key="3">
    <source>
        <dbReference type="ARBA" id="ARBA00022475"/>
    </source>
</evidence>
<evidence type="ECO:0000256" key="7">
    <source>
        <dbReference type="RuleBase" id="RU363032"/>
    </source>
</evidence>
<evidence type="ECO:0000313" key="10">
    <source>
        <dbReference type="Proteomes" id="UP000003947"/>
    </source>
</evidence>
<evidence type="ECO:0000313" key="9">
    <source>
        <dbReference type="EMBL" id="EIM26998.1"/>
    </source>
</evidence>
<dbReference type="GO" id="GO:0005886">
    <property type="term" value="C:plasma membrane"/>
    <property type="evidence" value="ECO:0007669"/>
    <property type="project" value="UniProtKB-SubCell"/>
</dbReference>
<dbReference type="InterPro" id="IPR035906">
    <property type="entry name" value="MetI-like_sf"/>
</dbReference>
<gene>
    <name evidence="9" type="ORF">MicloDRAFT_00035520</name>
</gene>
<evidence type="ECO:0000256" key="1">
    <source>
        <dbReference type="ARBA" id="ARBA00004651"/>
    </source>
</evidence>
<dbReference type="EMBL" id="JH660645">
    <property type="protein sequence ID" value="EIM26998.1"/>
    <property type="molecule type" value="Genomic_DNA"/>
</dbReference>
<keyword evidence="4 7" id="KW-0812">Transmembrane</keyword>
<keyword evidence="10" id="KW-1185">Reference proteome</keyword>
<keyword evidence="2 7" id="KW-0813">Transport</keyword>
<feature type="transmembrane region" description="Helical" evidence="7">
    <location>
        <begin position="190"/>
        <end position="214"/>
    </location>
</feature>
<comment type="subcellular location">
    <subcellularLocation>
        <location evidence="1 7">Cell membrane</location>
        <topology evidence="1 7">Multi-pass membrane protein</topology>
    </subcellularLocation>
</comment>
<dbReference type="Gene3D" id="1.10.3720.10">
    <property type="entry name" value="MetI-like"/>
    <property type="match status" value="1"/>
</dbReference>
<comment type="similarity">
    <text evidence="7">Belongs to the binding-protein-dependent transport system permease family.</text>
</comment>
<protein>
    <submittedName>
        <fullName evidence="9">ABC-type nitrate/sulfonate/bicarbonate transport system, permease component</fullName>
    </submittedName>
</protein>
<feature type="transmembrane region" description="Helical" evidence="7">
    <location>
        <begin position="75"/>
        <end position="99"/>
    </location>
</feature>
<organism evidence="9 10">
    <name type="scientific">Microvirga lotononidis</name>
    <dbReference type="NCBI Taxonomy" id="864069"/>
    <lineage>
        <taxon>Bacteria</taxon>
        <taxon>Pseudomonadati</taxon>
        <taxon>Pseudomonadota</taxon>
        <taxon>Alphaproteobacteria</taxon>
        <taxon>Hyphomicrobiales</taxon>
        <taxon>Methylobacteriaceae</taxon>
        <taxon>Microvirga</taxon>
    </lineage>
</organism>
<dbReference type="STRING" id="864069.MicloDRAFT_00035520"/>
<dbReference type="SUPFAM" id="SSF161098">
    <property type="entry name" value="MetI-like"/>
    <property type="match status" value="1"/>
</dbReference>
<dbReference type="eggNOG" id="COG0600">
    <property type="taxonomic scope" value="Bacteria"/>
</dbReference>
<evidence type="ECO:0000256" key="6">
    <source>
        <dbReference type="ARBA" id="ARBA00023136"/>
    </source>
</evidence>
<evidence type="ECO:0000256" key="2">
    <source>
        <dbReference type="ARBA" id="ARBA00022448"/>
    </source>
</evidence>
<dbReference type="Proteomes" id="UP000003947">
    <property type="component" value="Unassembled WGS sequence"/>
</dbReference>
<sequence>MSSIDTIRSQPVPRRISLRGDWIYPVATVACTLLLWEGVCRMAAVPPWLLPAPWQIAVAGFAVPMAMWFEHLQATLRVVLMGFGLALVISFPLAIAITVSPVFRRCIYPLLVIVQSTPVVAVAPILVVTLGATELPRVVITAMITFFPLVVGISTGLAQTPSELIELSRSLGAPIANQYRHIRLPFALPYIFSAIRVSITLAVIGAVVAEFVAAEKGIGYFIRSSTSFFKIPQAFAALLVLVASSLFLFQAVNLVQRFLFPRSLPAGSGQS</sequence>
<dbReference type="GO" id="GO:0055085">
    <property type="term" value="P:transmembrane transport"/>
    <property type="evidence" value="ECO:0007669"/>
    <property type="project" value="InterPro"/>
</dbReference>
<dbReference type="PANTHER" id="PTHR30151">
    <property type="entry name" value="ALKANE SULFONATE ABC TRANSPORTER-RELATED, MEMBRANE SUBUNIT"/>
    <property type="match status" value="1"/>
</dbReference>
<feature type="transmembrane region" description="Helical" evidence="7">
    <location>
        <begin position="234"/>
        <end position="255"/>
    </location>
</feature>
<dbReference type="AlphaFoldDB" id="I4YSQ6"/>
<dbReference type="OrthoDB" id="9786495at2"/>
<dbReference type="Pfam" id="PF00528">
    <property type="entry name" value="BPD_transp_1"/>
    <property type="match status" value="1"/>
</dbReference>
<dbReference type="HOGENOM" id="CLU_046113_2_0_5"/>
<reference evidence="9 10" key="1">
    <citation type="submission" date="2012-02" db="EMBL/GenBank/DDBJ databases">
        <title>Improved High-Quality Draft sequence of Microvirga sp. WSM3557.</title>
        <authorList>
            <consortium name="US DOE Joint Genome Institute"/>
            <person name="Lucas S."/>
            <person name="Han J."/>
            <person name="Lapidus A."/>
            <person name="Cheng J.-F."/>
            <person name="Goodwin L."/>
            <person name="Pitluck S."/>
            <person name="Peters L."/>
            <person name="Zhang X."/>
            <person name="Detter J.C."/>
            <person name="Han C."/>
            <person name="Tapia R."/>
            <person name="Land M."/>
            <person name="Hauser L."/>
            <person name="Kyrpides N."/>
            <person name="Ivanova N."/>
            <person name="Pagani I."/>
            <person name="Brau L."/>
            <person name="Yates R."/>
            <person name="O'Hara G."/>
            <person name="Rui T."/>
            <person name="Howieson J."/>
            <person name="Reeve W."/>
            <person name="Woyke T."/>
        </authorList>
    </citation>
    <scope>NUCLEOTIDE SEQUENCE [LARGE SCALE GENOMIC DNA]</scope>
    <source>
        <strain evidence="9 10">WSM3557</strain>
    </source>
</reference>
<keyword evidence="5 7" id="KW-1133">Transmembrane helix</keyword>
<proteinExistence type="inferred from homology"/>
<dbReference type="PATRIC" id="fig|864069.3.peg.3871"/>
<dbReference type="InterPro" id="IPR000515">
    <property type="entry name" value="MetI-like"/>
</dbReference>
<dbReference type="PROSITE" id="PS50928">
    <property type="entry name" value="ABC_TM1"/>
    <property type="match status" value="1"/>
</dbReference>
<dbReference type="CDD" id="cd06261">
    <property type="entry name" value="TM_PBP2"/>
    <property type="match status" value="1"/>
</dbReference>
<keyword evidence="3" id="KW-1003">Cell membrane</keyword>
<dbReference type="PANTHER" id="PTHR30151:SF20">
    <property type="entry name" value="ABC TRANSPORTER PERMEASE PROTEIN HI_0355-RELATED"/>
    <property type="match status" value="1"/>
</dbReference>
<evidence type="ECO:0000256" key="4">
    <source>
        <dbReference type="ARBA" id="ARBA00022692"/>
    </source>
</evidence>